<protein>
    <recommendedName>
        <fullName evidence="3">Fungal lipase-type domain-containing protein</fullName>
    </recommendedName>
</protein>
<dbReference type="InterPro" id="IPR002921">
    <property type="entry name" value="Fungal_lipase-type"/>
</dbReference>
<dbReference type="SUPFAM" id="SSF53474">
    <property type="entry name" value="alpha/beta-Hydrolases"/>
    <property type="match status" value="1"/>
</dbReference>
<dbReference type="Pfam" id="PF01764">
    <property type="entry name" value="Lipase_3"/>
    <property type="match status" value="1"/>
</dbReference>
<dbReference type="Proteomes" id="UP000197138">
    <property type="component" value="Unassembled WGS sequence"/>
</dbReference>
<feature type="compositionally biased region" description="Basic and acidic residues" evidence="2">
    <location>
        <begin position="279"/>
        <end position="290"/>
    </location>
</feature>
<name>A0A218X9A3_PUNGR</name>
<dbReference type="EMBL" id="MTKT01002214">
    <property type="protein sequence ID" value="OWM81484.1"/>
    <property type="molecule type" value="Genomic_DNA"/>
</dbReference>
<comment type="caution">
    <text evidence="4">The sequence shown here is derived from an EMBL/GenBank/DDBJ whole genome shotgun (WGS) entry which is preliminary data.</text>
</comment>
<evidence type="ECO:0000313" key="5">
    <source>
        <dbReference type="Proteomes" id="UP000197138"/>
    </source>
</evidence>
<dbReference type="InterPro" id="IPR029058">
    <property type="entry name" value="AB_hydrolase_fold"/>
</dbReference>
<evidence type="ECO:0000256" key="1">
    <source>
        <dbReference type="ARBA" id="ARBA00022801"/>
    </source>
</evidence>
<dbReference type="GO" id="GO:0016787">
    <property type="term" value="F:hydrolase activity"/>
    <property type="evidence" value="ECO:0007669"/>
    <property type="project" value="UniProtKB-KW"/>
</dbReference>
<dbReference type="CDD" id="cd00519">
    <property type="entry name" value="Lipase_3"/>
    <property type="match status" value="1"/>
</dbReference>
<gene>
    <name evidence="4" type="ORF">CDL15_Pgr007522</name>
</gene>
<evidence type="ECO:0000259" key="3">
    <source>
        <dbReference type="Pfam" id="PF01764"/>
    </source>
</evidence>
<dbReference type="GO" id="GO:0006629">
    <property type="term" value="P:lipid metabolic process"/>
    <property type="evidence" value="ECO:0007669"/>
    <property type="project" value="InterPro"/>
</dbReference>
<dbReference type="AlphaFoldDB" id="A0A218X9A3"/>
<dbReference type="Gene3D" id="3.40.50.1820">
    <property type="entry name" value="alpha/beta hydrolase"/>
    <property type="match status" value="1"/>
</dbReference>
<accession>A0A218X9A3</accession>
<feature type="region of interest" description="Disordered" evidence="2">
    <location>
        <begin position="279"/>
        <end position="321"/>
    </location>
</feature>
<sequence length="772" mass="86842">MVRDCHPLLRGGRRSSAGHSLGFSPSQIQALAAMCETLILSLKLEARVAELLVRQGQPLAVLIVDLILKMLSWRIGTLLLCGFLCLDWKHWPFVLNFYKIPLDRRETILAKWSRKRFLNPLCAVFVMTDDDSRNVAREAIGYSLDTRPSPAGSQEERPLERGLIDTGMFEDEQYLVQSPTEKGLKVSKILEQNTLQIVIRSGRAAEEELQQPFSPKQATRWSSLRRGTTSWLKITHPSKVPPLINYITRNVANKKQESYQKLIYGVLNRYQSQLPKTDIAETHGGGETKDASSNPVVGRKMGRPDSEMSRPSSSDDEDSGDRKWRLEHLEWLSKALEPALQLCRWALPATGNAVQAKSPTSTRSVSEIITSIQRSKLGFQDWSLSDLTVGLYLIYLRQASTNPLEDTSGVQISSDATVQDLIYHTELAKGAYKDSVASLARHTMLREKNVLKFVKNSNVLRPGYYIGIDHRKKLVIFGIRGTHTVYDLITDIVSSGDEGVTFDGYSTHFGTAEAARWFLTHEIGTIKKCLDEHKDYKVRLVGHSLGGATAALLAIMVRKKSVKQLGFDPEIVSAVGYATPPCVSRELAESCSDYVTTVVMQDDIIPRLSVASLTRLRNEILQTDWMSVVEKEDWKSIIDLVSNAKQVVSSVQDVAWKLADYAKFRNNKDSMDASDRKDPPKPKTNDGAIAIREVKVHEELLVPGTVYYLKRNTDDVKGGEFFTLWKRHPGDHFQRIVLSNNLFSDHKCDSHYYSLRDVLKGLPAPNNEVLFR</sequence>
<evidence type="ECO:0000256" key="2">
    <source>
        <dbReference type="SAM" id="MobiDB-lite"/>
    </source>
</evidence>
<evidence type="ECO:0000313" key="4">
    <source>
        <dbReference type="EMBL" id="OWM81484.1"/>
    </source>
</evidence>
<reference evidence="5" key="1">
    <citation type="journal article" date="2017" name="Plant J.">
        <title>The pomegranate (Punica granatum L.) genome and the genomics of punicalagin biosynthesis.</title>
        <authorList>
            <person name="Qin G."/>
            <person name="Xu C."/>
            <person name="Ming R."/>
            <person name="Tang H."/>
            <person name="Guyot R."/>
            <person name="Kramer E.M."/>
            <person name="Hu Y."/>
            <person name="Yi X."/>
            <person name="Qi Y."/>
            <person name="Xu X."/>
            <person name="Gao Z."/>
            <person name="Pan H."/>
            <person name="Jian J."/>
            <person name="Tian Y."/>
            <person name="Yue Z."/>
            <person name="Xu Y."/>
        </authorList>
    </citation>
    <scope>NUCLEOTIDE SEQUENCE [LARGE SCALE GENOMIC DNA]</scope>
    <source>
        <strain evidence="5">cv. Dabenzi</strain>
    </source>
</reference>
<keyword evidence="1" id="KW-0378">Hydrolase</keyword>
<organism evidence="4 5">
    <name type="scientific">Punica granatum</name>
    <name type="common">Pomegranate</name>
    <dbReference type="NCBI Taxonomy" id="22663"/>
    <lineage>
        <taxon>Eukaryota</taxon>
        <taxon>Viridiplantae</taxon>
        <taxon>Streptophyta</taxon>
        <taxon>Embryophyta</taxon>
        <taxon>Tracheophyta</taxon>
        <taxon>Spermatophyta</taxon>
        <taxon>Magnoliopsida</taxon>
        <taxon>eudicotyledons</taxon>
        <taxon>Gunneridae</taxon>
        <taxon>Pentapetalae</taxon>
        <taxon>rosids</taxon>
        <taxon>malvids</taxon>
        <taxon>Myrtales</taxon>
        <taxon>Lythraceae</taxon>
        <taxon>Punica</taxon>
    </lineage>
</organism>
<proteinExistence type="predicted"/>
<feature type="domain" description="Fungal lipase-type" evidence="3">
    <location>
        <begin position="477"/>
        <end position="610"/>
    </location>
</feature>
<dbReference type="PANTHER" id="PTHR47418">
    <property type="entry name" value="ALPHA/BETA-HYDROLASES SUPERFAMILY PROTEIN"/>
    <property type="match status" value="1"/>
</dbReference>